<dbReference type="RefSeq" id="WP_284284561.1">
    <property type="nucleotide sequence ID" value="NZ_BSUJ01000001.1"/>
</dbReference>
<sequence length="209" mass="23537">MTQPDRPGEAVLRPRRDEDVPALVEVLLAQQPLTHYPYRRELPFPIEQFIRRDRELAAWTAEVDGHPVGHVCVQRPEGSVSACLMLDDEVTPAWVQGHNRPVDELATVSALFVDLSQRGSGLGGRLLDVAVDEIRSRGLGPCLDVIQGYSPRRSSIRSAGGGSSARRVRPGWTRPTRRCWRWCCRAELSRSWRRSRGHAAGCPSRGWRW</sequence>
<proteinExistence type="predicted"/>
<feature type="domain" description="N-acetyltransferase" evidence="1">
    <location>
        <begin position="10"/>
        <end position="193"/>
    </location>
</feature>
<evidence type="ECO:0000313" key="3">
    <source>
        <dbReference type="Proteomes" id="UP001157109"/>
    </source>
</evidence>
<dbReference type="SUPFAM" id="SSF55729">
    <property type="entry name" value="Acyl-CoA N-acyltransferases (Nat)"/>
    <property type="match status" value="1"/>
</dbReference>
<dbReference type="InterPro" id="IPR000182">
    <property type="entry name" value="GNAT_dom"/>
</dbReference>
<dbReference type="Proteomes" id="UP001157109">
    <property type="component" value="Unassembled WGS sequence"/>
</dbReference>
<gene>
    <name evidence="2" type="ORF">GCM10025862_22420</name>
</gene>
<dbReference type="InterPro" id="IPR016181">
    <property type="entry name" value="Acyl_CoA_acyltransferase"/>
</dbReference>
<evidence type="ECO:0000313" key="2">
    <source>
        <dbReference type="EMBL" id="GMA20221.1"/>
    </source>
</evidence>
<organism evidence="2 3">
    <name type="scientific">Arsenicicoccus piscis</name>
    <dbReference type="NCBI Taxonomy" id="673954"/>
    <lineage>
        <taxon>Bacteria</taxon>
        <taxon>Bacillati</taxon>
        <taxon>Actinomycetota</taxon>
        <taxon>Actinomycetes</taxon>
        <taxon>Micrococcales</taxon>
        <taxon>Intrasporangiaceae</taxon>
        <taxon>Arsenicicoccus</taxon>
    </lineage>
</organism>
<name>A0ABQ6HPD4_9MICO</name>
<comment type="caution">
    <text evidence="2">The sequence shown here is derived from an EMBL/GenBank/DDBJ whole genome shotgun (WGS) entry which is preliminary data.</text>
</comment>
<reference evidence="3" key="1">
    <citation type="journal article" date="2019" name="Int. J. Syst. Evol. Microbiol.">
        <title>The Global Catalogue of Microorganisms (GCM) 10K type strain sequencing project: providing services to taxonomists for standard genome sequencing and annotation.</title>
        <authorList>
            <consortium name="The Broad Institute Genomics Platform"/>
            <consortium name="The Broad Institute Genome Sequencing Center for Infectious Disease"/>
            <person name="Wu L."/>
            <person name="Ma J."/>
        </authorList>
    </citation>
    <scope>NUCLEOTIDE SEQUENCE [LARGE SCALE GENOMIC DNA]</scope>
    <source>
        <strain evidence="3">NBRC 105830</strain>
    </source>
</reference>
<keyword evidence="3" id="KW-1185">Reference proteome</keyword>
<dbReference type="EMBL" id="BSUJ01000001">
    <property type="protein sequence ID" value="GMA20221.1"/>
    <property type="molecule type" value="Genomic_DNA"/>
</dbReference>
<dbReference type="Pfam" id="PF00583">
    <property type="entry name" value="Acetyltransf_1"/>
    <property type="match status" value="1"/>
</dbReference>
<accession>A0ABQ6HPD4</accession>
<dbReference type="PROSITE" id="PS51186">
    <property type="entry name" value="GNAT"/>
    <property type="match status" value="1"/>
</dbReference>
<dbReference type="Gene3D" id="3.40.630.30">
    <property type="match status" value="1"/>
</dbReference>
<evidence type="ECO:0000259" key="1">
    <source>
        <dbReference type="PROSITE" id="PS51186"/>
    </source>
</evidence>
<protein>
    <recommendedName>
        <fullName evidence="1">N-acetyltransferase domain-containing protein</fullName>
    </recommendedName>
</protein>
<dbReference type="CDD" id="cd04301">
    <property type="entry name" value="NAT_SF"/>
    <property type="match status" value="1"/>
</dbReference>